<dbReference type="PANTHER" id="PTHR42709:SF6">
    <property type="entry name" value="UNDECAPRENYL PHOSPHATE TRANSPORTER A"/>
    <property type="match status" value="1"/>
</dbReference>
<protein>
    <submittedName>
        <fullName evidence="9">DedA family protein</fullName>
    </submittedName>
</protein>
<keyword evidence="5 7" id="KW-1133">Transmembrane helix</keyword>
<proteinExistence type="inferred from homology"/>
<reference evidence="9" key="1">
    <citation type="submission" date="2020-05" db="EMBL/GenBank/DDBJ databases">
        <authorList>
            <person name="Zhu T."/>
            <person name="Keshari N."/>
            <person name="Lu X."/>
        </authorList>
    </citation>
    <scope>NUCLEOTIDE SEQUENCE</scope>
    <source>
        <strain evidence="9">NK1-12</strain>
    </source>
</reference>
<accession>A0AA96WHR9</accession>
<dbReference type="EMBL" id="CP053586">
    <property type="protein sequence ID" value="WNZ24875.1"/>
    <property type="molecule type" value="Genomic_DNA"/>
</dbReference>
<evidence type="ECO:0000256" key="5">
    <source>
        <dbReference type="ARBA" id="ARBA00022989"/>
    </source>
</evidence>
<comment type="subcellular location">
    <subcellularLocation>
        <location evidence="1">Cell membrane</location>
        <topology evidence="1">Multi-pass membrane protein</topology>
    </subcellularLocation>
</comment>
<sequence length="192" mass="21429">MQLGYLGIIALMVFSPFPPELFIPLAGFWVAQGHLNPIGVVAAALCGFLLSILPWYCAGRFLGEKRLQKLLQRHRWLAVPNQDLHKGKHWFRRHGGKAVLICLFVPGSRNLIALPAGLSGMSPVTFLAYTTVGGILWLSGLLTLGYFLGDRYQLVQQHYDSLSSLIFIAVVVVLAICALGYYWQRRGSFTRR</sequence>
<keyword evidence="3" id="KW-1003">Cell membrane</keyword>
<feature type="transmembrane region" description="Helical" evidence="7">
    <location>
        <begin position="37"/>
        <end position="58"/>
    </location>
</feature>
<evidence type="ECO:0000256" key="2">
    <source>
        <dbReference type="ARBA" id="ARBA00010792"/>
    </source>
</evidence>
<evidence type="ECO:0000256" key="3">
    <source>
        <dbReference type="ARBA" id="ARBA00022475"/>
    </source>
</evidence>
<evidence type="ECO:0000256" key="7">
    <source>
        <dbReference type="SAM" id="Phobius"/>
    </source>
</evidence>
<organism evidence="9">
    <name type="scientific">Leptolyngbya sp. NK1-12</name>
    <dbReference type="NCBI Taxonomy" id="2547451"/>
    <lineage>
        <taxon>Bacteria</taxon>
        <taxon>Bacillati</taxon>
        <taxon>Cyanobacteriota</taxon>
        <taxon>Cyanophyceae</taxon>
        <taxon>Leptolyngbyales</taxon>
        <taxon>Leptolyngbyaceae</taxon>
        <taxon>Leptolyngbya group</taxon>
        <taxon>Leptolyngbya</taxon>
    </lineage>
</organism>
<evidence type="ECO:0000256" key="1">
    <source>
        <dbReference type="ARBA" id="ARBA00004651"/>
    </source>
</evidence>
<dbReference type="GO" id="GO:0005886">
    <property type="term" value="C:plasma membrane"/>
    <property type="evidence" value="ECO:0007669"/>
    <property type="project" value="UniProtKB-SubCell"/>
</dbReference>
<dbReference type="Pfam" id="PF09335">
    <property type="entry name" value="VTT_dom"/>
    <property type="match status" value="1"/>
</dbReference>
<dbReference type="RefSeq" id="WP_316430873.1">
    <property type="nucleotide sequence ID" value="NZ_CP053586.1"/>
</dbReference>
<dbReference type="PANTHER" id="PTHR42709">
    <property type="entry name" value="ALKALINE PHOSPHATASE LIKE PROTEIN"/>
    <property type="match status" value="1"/>
</dbReference>
<keyword evidence="4 7" id="KW-0812">Transmembrane</keyword>
<keyword evidence="6 7" id="KW-0472">Membrane</keyword>
<evidence type="ECO:0000313" key="9">
    <source>
        <dbReference type="EMBL" id="WNZ24875.1"/>
    </source>
</evidence>
<evidence type="ECO:0000259" key="8">
    <source>
        <dbReference type="Pfam" id="PF09335"/>
    </source>
</evidence>
<evidence type="ECO:0000256" key="4">
    <source>
        <dbReference type="ARBA" id="ARBA00022692"/>
    </source>
</evidence>
<evidence type="ECO:0000256" key="6">
    <source>
        <dbReference type="ARBA" id="ARBA00023136"/>
    </source>
</evidence>
<name>A0AA96WHR9_9CYAN</name>
<comment type="similarity">
    <text evidence="2">Belongs to the DedA family.</text>
</comment>
<feature type="transmembrane region" description="Helical" evidence="7">
    <location>
        <begin position="7"/>
        <end position="31"/>
    </location>
</feature>
<gene>
    <name evidence="9" type="ORF">HJG54_19815</name>
</gene>
<feature type="transmembrane region" description="Helical" evidence="7">
    <location>
        <begin position="161"/>
        <end position="183"/>
    </location>
</feature>
<feature type="domain" description="VTT" evidence="8">
    <location>
        <begin position="20"/>
        <end position="146"/>
    </location>
</feature>
<feature type="transmembrane region" description="Helical" evidence="7">
    <location>
        <begin position="126"/>
        <end position="149"/>
    </location>
</feature>
<dbReference type="InterPro" id="IPR051311">
    <property type="entry name" value="DedA_domain"/>
</dbReference>
<dbReference type="InterPro" id="IPR032816">
    <property type="entry name" value="VTT_dom"/>
</dbReference>
<dbReference type="AlphaFoldDB" id="A0AA96WHR9"/>
<feature type="transmembrane region" description="Helical" evidence="7">
    <location>
        <begin position="98"/>
        <end position="120"/>
    </location>
</feature>